<sequence>MTVNGNRVDLDTEAVVTNDTTMVPSRYLAEGLDIKVTLEAKYRRIGLESEMFFKESEQWKLEELHNRDMSFEGELVPLTAVYSDVPFRGFPNSGRLKVYVANISGQVVKEHQLHWSAFNYVGPDSYAYGTFGITDPMDGTGLNETDLPSGDVFMHQILKKSYDTSTSGKHKYLFMHFFKSDHEFADN</sequence>
<dbReference type="Pfam" id="PF07833">
    <property type="entry name" value="Cu_amine_oxidN1"/>
    <property type="match status" value="1"/>
</dbReference>
<reference evidence="2 3" key="1">
    <citation type="submission" date="2019-03" db="EMBL/GenBank/DDBJ databases">
        <title>Genomic Encyclopedia of Type Strains, Phase IV (KMG-IV): sequencing the most valuable type-strain genomes for metagenomic binning, comparative biology and taxonomic classification.</title>
        <authorList>
            <person name="Goeker M."/>
        </authorList>
    </citation>
    <scope>NUCLEOTIDE SEQUENCE [LARGE SCALE GENOMIC DNA]</scope>
    <source>
        <strain evidence="2 3">DSM 28697</strain>
    </source>
</reference>
<protein>
    <submittedName>
        <fullName evidence="2">Copper amine oxidase-like protein</fullName>
    </submittedName>
</protein>
<dbReference type="EMBL" id="SNYJ01000001">
    <property type="protein sequence ID" value="TDQ42657.1"/>
    <property type="molecule type" value="Genomic_DNA"/>
</dbReference>
<dbReference type="SUPFAM" id="SSF55383">
    <property type="entry name" value="Copper amine oxidase, domain N"/>
    <property type="match status" value="1"/>
</dbReference>
<feature type="domain" description="Copper amine oxidase-like N-terminal" evidence="1">
    <location>
        <begin position="2"/>
        <end position="44"/>
    </location>
</feature>
<organism evidence="2 3">
    <name type="scientific">Aureibacillus halotolerans</name>
    <dbReference type="NCBI Taxonomy" id="1508390"/>
    <lineage>
        <taxon>Bacteria</taxon>
        <taxon>Bacillati</taxon>
        <taxon>Bacillota</taxon>
        <taxon>Bacilli</taxon>
        <taxon>Bacillales</taxon>
        <taxon>Bacillaceae</taxon>
        <taxon>Aureibacillus</taxon>
    </lineage>
</organism>
<name>A0A4V3D656_9BACI</name>
<evidence type="ECO:0000313" key="2">
    <source>
        <dbReference type="EMBL" id="TDQ42657.1"/>
    </source>
</evidence>
<evidence type="ECO:0000313" key="3">
    <source>
        <dbReference type="Proteomes" id="UP000295632"/>
    </source>
</evidence>
<dbReference type="Gene3D" id="3.30.457.10">
    <property type="entry name" value="Copper amine oxidase-like, N-terminal domain"/>
    <property type="match status" value="1"/>
</dbReference>
<accession>A0A4V3D656</accession>
<dbReference type="Proteomes" id="UP000295632">
    <property type="component" value="Unassembled WGS sequence"/>
</dbReference>
<proteinExistence type="predicted"/>
<dbReference type="InterPro" id="IPR036582">
    <property type="entry name" value="Mao_N_sf"/>
</dbReference>
<dbReference type="RefSeq" id="WP_166639099.1">
    <property type="nucleotide sequence ID" value="NZ_SNYJ01000001.1"/>
</dbReference>
<dbReference type="InterPro" id="IPR012854">
    <property type="entry name" value="Cu_amine_oxidase-like_N"/>
</dbReference>
<gene>
    <name evidence="2" type="ORF">EV213_10186</name>
</gene>
<dbReference type="AlphaFoldDB" id="A0A4V3D656"/>
<keyword evidence="3" id="KW-1185">Reference proteome</keyword>
<evidence type="ECO:0000259" key="1">
    <source>
        <dbReference type="Pfam" id="PF07833"/>
    </source>
</evidence>
<comment type="caution">
    <text evidence="2">The sequence shown here is derived from an EMBL/GenBank/DDBJ whole genome shotgun (WGS) entry which is preliminary data.</text>
</comment>